<comment type="similarity">
    <text evidence="1">Belongs to the pseudouridine synthase RluA family.</text>
</comment>
<gene>
    <name evidence="5" type="primary">yabO</name>
    <name evidence="5" type="ORF">GCM10010919_17440</name>
</gene>
<dbReference type="InterPro" id="IPR006145">
    <property type="entry name" value="PsdUridine_synth_RsuA/RluA"/>
</dbReference>
<dbReference type="PANTHER" id="PTHR21600">
    <property type="entry name" value="MITOCHONDRIAL RNA PSEUDOURIDINE SYNTHASE"/>
    <property type="match status" value="1"/>
</dbReference>
<evidence type="ECO:0000313" key="5">
    <source>
        <dbReference type="EMBL" id="GHG68185.1"/>
    </source>
</evidence>
<keyword evidence="2" id="KW-0819">tRNA processing</keyword>
<dbReference type="Gene3D" id="3.30.2350.10">
    <property type="entry name" value="Pseudouridine synthase"/>
    <property type="match status" value="1"/>
</dbReference>
<proteinExistence type="inferred from homology"/>
<evidence type="ECO:0000256" key="2">
    <source>
        <dbReference type="ARBA" id="ARBA00022694"/>
    </source>
</evidence>
<organism evidence="5 6">
    <name type="scientific">Alishewanella longhuensis</name>
    <dbReference type="NCBI Taxonomy" id="1091037"/>
    <lineage>
        <taxon>Bacteria</taxon>
        <taxon>Pseudomonadati</taxon>
        <taxon>Pseudomonadota</taxon>
        <taxon>Gammaproteobacteria</taxon>
        <taxon>Alteromonadales</taxon>
        <taxon>Alteromonadaceae</taxon>
        <taxon>Alishewanella</taxon>
    </lineage>
</organism>
<dbReference type="InterPro" id="IPR020103">
    <property type="entry name" value="PsdUridine_synth_cat_dom_sf"/>
</dbReference>
<keyword evidence="6" id="KW-1185">Reference proteome</keyword>
<dbReference type="Pfam" id="PF00849">
    <property type="entry name" value="PseudoU_synth_2"/>
    <property type="match status" value="1"/>
</dbReference>
<evidence type="ECO:0000313" key="6">
    <source>
        <dbReference type="Proteomes" id="UP000659697"/>
    </source>
</evidence>
<name>A0ABQ3KZU5_9ALTE</name>
<evidence type="ECO:0000259" key="4">
    <source>
        <dbReference type="Pfam" id="PF00849"/>
    </source>
</evidence>
<dbReference type="InterPro" id="IPR050188">
    <property type="entry name" value="RluA_PseudoU_synthase"/>
</dbReference>
<dbReference type="SUPFAM" id="SSF55120">
    <property type="entry name" value="Pseudouridine synthase"/>
    <property type="match status" value="1"/>
</dbReference>
<dbReference type="CDD" id="cd02869">
    <property type="entry name" value="PseudoU_synth_RluA_like"/>
    <property type="match status" value="1"/>
</dbReference>
<keyword evidence="3" id="KW-0413">Isomerase</keyword>
<dbReference type="RefSeq" id="WP_189432330.1">
    <property type="nucleotide sequence ID" value="NZ_BNAO01000003.1"/>
</dbReference>
<dbReference type="Proteomes" id="UP000659697">
    <property type="component" value="Unassembled WGS sequence"/>
</dbReference>
<sequence length="225" mass="24956">MSTALDDLVILPASTQAYEIHYQDDVLLVVSKPSHLLTVPGRHPENRDCLISRVQREFPSAQVVHRLDYDTSGLVVLPLTKKALSEISKQFQARTVHKEYQALVTGQVPLAGEIALPIAADADNRPLYKICQHTGKPSLTRYQRLSYDTERNVSHVLLQPVTGRSHQLRLHLAAIGHPIIGDTLYAAGPVAQAASRLLLHAWQISFKHPLTAVSLKVTLPPLFEH</sequence>
<comment type="caution">
    <text evidence="5">The sequence shown here is derived from an EMBL/GenBank/DDBJ whole genome shotgun (WGS) entry which is preliminary data.</text>
</comment>
<reference evidence="6" key="1">
    <citation type="journal article" date="2019" name="Int. J. Syst. Evol. Microbiol.">
        <title>The Global Catalogue of Microorganisms (GCM) 10K type strain sequencing project: providing services to taxonomists for standard genome sequencing and annotation.</title>
        <authorList>
            <consortium name="The Broad Institute Genomics Platform"/>
            <consortium name="The Broad Institute Genome Sequencing Center for Infectious Disease"/>
            <person name="Wu L."/>
            <person name="Ma J."/>
        </authorList>
    </citation>
    <scope>NUCLEOTIDE SEQUENCE [LARGE SCALE GENOMIC DNA]</scope>
    <source>
        <strain evidence="6">CGMCC 1.7003</strain>
    </source>
</reference>
<dbReference type="EMBL" id="BNAO01000003">
    <property type="protein sequence ID" value="GHG68185.1"/>
    <property type="molecule type" value="Genomic_DNA"/>
</dbReference>
<dbReference type="PANTHER" id="PTHR21600:SF91">
    <property type="entry name" value="DUAL-SPECIFICITY RNA PSEUDOURIDINE SYNTHASE RLUA"/>
    <property type="match status" value="1"/>
</dbReference>
<evidence type="ECO:0000256" key="3">
    <source>
        <dbReference type="ARBA" id="ARBA00023235"/>
    </source>
</evidence>
<evidence type="ECO:0000256" key="1">
    <source>
        <dbReference type="ARBA" id="ARBA00010876"/>
    </source>
</evidence>
<feature type="domain" description="Pseudouridine synthase RsuA/RluA-like" evidence="4">
    <location>
        <begin position="27"/>
        <end position="174"/>
    </location>
</feature>
<protein>
    <submittedName>
        <fullName evidence="5">Pseudouridine synthase</fullName>
    </submittedName>
</protein>
<accession>A0ABQ3KZU5</accession>